<evidence type="ECO:0000256" key="13">
    <source>
        <dbReference type="ARBA" id="ARBA00023136"/>
    </source>
</evidence>
<keyword evidence="9 18" id="KW-1133">Transmembrane helix</keyword>
<evidence type="ECO:0000256" key="6">
    <source>
        <dbReference type="ARBA" id="ARBA00018074"/>
    </source>
</evidence>
<feature type="transmembrane region" description="Helical" evidence="18">
    <location>
        <begin position="771"/>
        <end position="792"/>
    </location>
</feature>
<dbReference type="PANTHER" id="PTHR13038">
    <property type="entry name" value="APG9 AUTOPHAGY 9"/>
    <property type="match status" value="1"/>
</dbReference>
<feature type="compositionally biased region" description="Low complexity" evidence="19">
    <location>
        <begin position="131"/>
        <end position="140"/>
    </location>
</feature>
<comment type="similarity">
    <text evidence="5 18">Belongs to the ATG9 family.</text>
</comment>
<keyword evidence="12 18" id="KW-0445">Lipid transport</keyword>
<dbReference type="Pfam" id="PF04109">
    <property type="entry name" value="ATG9"/>
    <property type="match status" value="1"/>
</dbReference>
<feature type="compositionally biased region" description="Polar residues" evidence="19">
    <location>
        <begin position="272"/>
        <end position="281"/>
    </location>
</feature>
<sequence length="1075" mass="119851">MNTRNDTFEPEENAWSTVMTTISNPASKTNSNQETATIPVESAQSTPPDNNIQTPLSTTPPPTVPQQQQGPPVAAHSRGLTSTLSSRRQRHEIHINDAPPGSEPYLHSHKAESSGSQASLGSQPVFEPRRNSNSNTNSSRVLQSPTSTFYQQQGPRDDTQLYAHGLRAGGPRRGSGLVGGFNRAPAGTSNDEDMDMPPSESFLIEIPSQNQRNKDTSPVHRPSQHSSRQQAIRWGSPPQQSPSPHNNLDNAQECGPTGFVRRAARAVHTRIQEISDQTSDVRNLGSPIPPPRHGSRDVYGDGRAFSVSGNASAAWPCRNSRQQRSRAAQPSALSYRERALRAWRDSRHQDEFFCRVYAYFAGKGALAIVLSRALQLVTLAFVVALSTFVFGCIDHAKVRKQRSLSEVVVPQCTSHFSWATTFVLYCFSAFWLAQMIRTVMDVPSLLEIRAFYTEVLGISPADISTAAWHEVVARMVKLRDAEIREYRGLTKSRILGYRLTADSIVNRIMRRENYMIALFNKDVLNISIPGLGKHQVLTKALEWNLSFCLMSYLFDERGQLRHRFLKESNREILTKGLRRRFQFMAAINMMFAPFIVVFLILYSFLRYFDELYHEPGTIMSRAFTPYAKYKFRNFNEVPHSFHRRLSSAHPKATLYLSQFRNDALITVARFVSFVAGSFTALLLLLTVFDNELSLEFEITPHRTVLFYIGLFSAILATARGMIPIDEQEYLHPAWIIRDALEDLQYMEPGWRGKLDTTQVRREFETLFSYKLLIFAHELLGVLTAPFVMLIPLPKCAESVIDFFREFTVHQGGLGYVCSFATFDFEKHGNVQFSAPTRAAGEHLASKYGKMEQSFLAFKSDYPEWQPRDQAASIYLQRAQHAQQDLWRMGSTTTASGATGWQGRLLQQQRMAGSIFPTGASLFRPGQTPGQTSGNALRTVPEEGAAVNMATARSQYAFQPPGFTSPNAASANSQQSMASQAMLPFGPTLGEHHGIAANRTSSKDKGKGKGKGPLLAAEQQSESLPTERLALSSLPLVASAEIGNSMEFSAAERGHMAPPAGIFSIINHLYEQQPGY</sequence>
<evidence type="ECO:0000256" key="9">
    <source>
        <dbReference type="ARBA" id="ARBA00022989"/>
    </source>
</evidence>
<dbReference type="EMBL" id="JANBOH010000019">
    <property type="protein sequence ID" value="KAJ1647823.1"/>
    <property type="molecule type" value="Genomic_DNA"/>
</dbReference>
<comment type="catalytic activity">
    <reaction evidence="16">
        <text>a 1,2-diacyl-sn-glycero-3-phospho-(1D-myo-inositol-3-phosphate)(in) = a 1,2-diacyl-sn-glycero-3-phospho-(1D-myo-inositol-3-phosphate)(out)</text>
        <dbReference type="Rhea" id="RHEA:67920"/>
        <dbReference type="ChEBI" id="CHEBI:58088"/>
    </reaction>
</comment>
<feature type="transmembrane region" description="Helical" evidence="18">
    <location>
        <begin position="373"/>
        <end position="393"/>
    </location>
</feature>
<protein>
    <recommendedName>
        <fullName evidence="6 18">Autophagy-related protein 9</fullName>
    </recommendedName>
</protein>
<dbReference type="PANTHER" id="PTHR13038:SF10">
    <property type="entry name" value="AUTOPHAGY-RELATED PROTEIN 9"/>
    <property type="match status" value="1"/>
</dbReference>
<dbReference type="GO" id="GO:0030659">
    <property type="term" value="C:cytoplasmic vesicle membrane"/>
    <property type="evidence" value="ECO:0007669"/>
    <property type="project" value="UniProtKB-SubCell"/>
</dbReference>
<dbReference type="GO" id="GO:0034727">
    <property type="term" value="P:piecemeal microautophagy of the nucleus"/>
    <property type="evidence" value="ECO:0007669"/>
    <property type="project" value="TreeGrafter"/>
</dbReference>
<keyword evidence="13 18" id="KW-0472">Membrane</keyword>
<gene>
    <name evidence="20" type="primary">ATG9</name>
    <name evidence="20" type="ORF">LPJ64_000857</name>
</gene>
<evidence type="ECO:0000256" key="16">
    <source>
        <dbReference type="ARBA" id="ARBA00024621"/>
    </source>
</evidence>
<dbReference type="Proteomes" id="UP001145021">
    <property type="component" value="Unassembled WGS sequence"/>
</dbReference>
<evidence type="ECO:0000256" key="14">
    <source>
        <dbReference type="ARBA" id="ARBA00024479"/>
    </source>
</evidence>
<feature type="region of interest" description="Disordered" evidence="19">
    <location>
        <begin position="957"/>
        <end position="1023"/>
    </location>
</feature>
<comment type="catalytic activity">
    <reaction evidence="14">
        <text>a 1,2-diacyl-sn-glycero-3-phospho-L-serine(in) = a 1,2-diacyl-sn-glycero-3-phospho-L-serine(out)</text>
        <dbReference type="Rhea" id="RHEA:38663"/>
        <dbReference type="ChEBI" id="CHEBI:57262"/>
    </reaction>
</comment>
<dbReference type="GO" id="GO:0000139">
    <property type="term" value="C:Golgi membrane"/>
    <property type="evidence" value="ECO:0007669"/>
    <property type="project" value="UniProtKB-SubCell"/>
</dbReference>
<evidence type="ECO:0000256" key="8">
    <source>
        <dbReference type="ARBA" id="ARBA00022692"/>
    </source>
</evidence>
<comment type="catalytic activity">
    <reaction evidence="17">
        <text>a 1,2-diacyl-sn-glycero-3-phosphocholine(in) = a 1,2-diacyl-sn-glycero-3-phosphocholine(out)</text>
        <dbReference type="Rhea" id="RHEA:38571"/>
        <dbReference type="ChEBI" id="CHEBI:57643"/>
    </reaction>
</comment>
<evidence type="ECO:0000313" key="20">
    <source>
        <dbReference type="EMBL" id="KAJ1647823.1"/>
    </source>
</evidence>
<evidence type="ECO:0000313" key="21">
    <source>
        <dbReference type="Proteomes" id="UP001145021"/>
    </source>
</evidence>
<organism evidence="20 21">
    <name type="scientific">Coemansia asiatica</name>
    <dbReference type="NCBI Taxonomy" id="1052880"/>
    <lineage>
        <taxon>Eukaryota</taxon>
        <taxon>Fungi</taxon>
        <taxon>Fungi incertae sedis</taxon>
        <taxon>Zoopagomycota</taxon>
        <taxon>Kickxellomycotina</taxon>
        <taxon>Kickxellomycetes</taxon>
        <taxon>Kickxellales</taxon>
        <taxon>Kickxellaceae</taxon>
        <taxon>Coemansia</taxon>
    </lineage>
</organism>
<dbReference type="AlphaFoldDB" id="A0A9W7XQ69"/>
<feature type="region of interest" description="Disordered" evidence="19">
    <location>
        <begin position="22"/>
        <end position="255"/>
    </location>
</feature>
<evidence type="ECO:0000256" key="19">
    <source>
        <dbReference type="SAM" id="MobiDB-lite"/>
    </source>
</evidence>
<comment type="function">
    <text evidence="18">Phospholipid scramblase involved in autophagy. Cycles between the preautophagosomal structure/phagophore assembly site (PAS) and the cytoplasmic vesicle pool and supplies membrane for the growing autophagosome. Lipid scramblase activity plays a key role in preautophagosomal structure/phagophore assembly by distributing the phospholipids that arrive through ATG2 from the cytoplasmic to the luminal leaflet of the bilayer, thereby driving autophagosomal membrane expansion.</text>
</comment>
<keyword evidence="11" id="KW-0333">Golgi apparatus</keyword>
<dbReference type="GO" id="GO:0061709">
    <property type="term" value="P:reticulophagy"/>
    <property type="evidence" value="ECO:0007669"/>
    <property type="project" value="TreeGrafter"/>
</dbReference>
<feature type="compositionally biased region" description="Polar residues" evidence="19">
    <location>
        <begin position="113"/>
        <end position="122"/>
    </location>
</feature>
<feature type="compositionally biased region" description="Gly residues" evidence="19">
    <location>
        <begin position="167"/>
        <end position="179"/>
    </location>
</feature>
<evidence type="ECO:0000256" key="15">
    <source>
        <dbReference type="ARBA" id="ARBA00024615"/>
    </source>
</evidence>
<keyword evidence="10 18" id="KW-0072">Autophagy</keyword>
<accession>A0A9W7XQ69</accession>
<evidence type="ECO:0000256" key="1">
    <source>
        <dbReference type="ARBA" id="ARBA00004439"/>
    </source>
</evidence>
<feature type="transmembrane region" description="Helical" evidence="18">
    <location>
        <begin position="663"/>
        <end position="684"/>
    </location>
</feature>
<feature type="compositionally biased region" description="Low complexity" evidence="19">
    <location>
        <begin position="966"/>
        <end position="981"/>
    </location>
</feature>
<keyword evidence="7 18" id="KW-0813">Transport</keyword>
<evidence type="ECO:0000256" key="2">
    <source>
        <dbReference type="ARBA" id="ARBA00004477"/>
    </source>
</evidence>
<evidence type="ECO:0000256" key="5">
    <source>
        <dbReference type="ARBA" id="ARBA00006185"/>
    </source>
</evidence>
<comment type="catalytic activity">
    <reaction evidence="15">
        <text>a 1,2-diacyl-sn-glycero-3-phosphoethanolamine(in) = a 1,2-diacyl-sn-glycero-3-phosphoethanolamine(out)</text>
        <dbReference type="Rhea" id="RHEA:38895"/>
        <dbReference type="ChEBI" id="CHEBI:64612"/>
    </reaction>
</comment>
<proteinExistence type="inferred from homology"/>
<evidence type="ECO:0000256" key="10">
    <source>
        <dbReference type="ARBA" id="ARBA00023006"/>
    </source>
</evidence>
<keyword evidence="8 18" id="KW-0812">Transmembrane</keyword>
<dbReference type="GO" id="GO:0005789">
    <property type="term" value="C:endoplasmic reticulum membrane"/>
    <property type="evidence" value="ECO:0007669"/>
    <property type="project" value="UniProtKB-SubCell"/>
</dbReference>
<reference evidence="20" key="1">
    <citation type="submission" date="2022-07" db="EMBL/GenBank/DDBJ databases">
        <title>Phylogenomic reconstructions and comparative analyses of Kickxellomycotina fungi.</title>
        <authorList>
            <person name="Reynolds N.K."/>
            <person name="Stajich J.E."/>
            <person name="Barry K."/>
            <person name="Grigoriev I.V."/>
            <person name="Crous P."/>
            <person name="Smith M.E."/>
        </authorList>
    </citation>
    <scope>NUCLEOTIDE SEQUENCE</scope>
    <source>
        <strain evidence="20">NBRC 105413</strain>
    </source>
</reference>
<feature type="compositionally biased region" description="Polar residues" evidence="19">
    <location>
        <begin position="22"/>
        <end position="52"/>
    </location>
</feature>
<feature type="region of interest" description="Disordered" evidence="19">
    <location>
        <begin position="271"/>
        <end position="302"/>
    </location>
</feature>
<feature type="transmembrane region" description="Helical" evidence="18">
    <location>
        <begin position="704"/>
        <end position="722"/>
    </location>
</feature>
<dbReference type="GO" id="GO:0005776">
    <property type="term" value="C:autophagosome"/>
    <property type="evidence" value="ECO:0007669"/>
    <property type="project" value="TreeGrafter"/>
</dbReference>
<dbReference type="GO" id="GO:0006869">
    <property type="term" value="P:lipid transport"/>
    <property type="evidence" value="ECO:0007669"/>
    <property type="project" value="UniProtKB-KW"/>
</dbReference>
<dbReference type="GO" id="GO:0034497">
    <property type="term" value="P:protein localization to phagophore assembly site"/>
    <property type="evidence" value="ECO:0007669"/>
    <property type="project" value="TreeGrafter"/>
</dbReference>
<keyword evidence="21" id="KW-1185">Reference proteome</keyword>
<evidence type="ECO:0000256" key="11">
    <source>
        <dbReference type="ARBA" id="ARBA00023034"/>
    </source>
</evidence>
<dbReference type="GO" id="GO:0034045">
    <property type="term" value="C:phagophore assembly site membrane"/>
    <property type="evidence" value="ECO:0007669"/>
    <property type="project" value="UniProtKB-SubCell"/>
</dbReference>
<evidence type="ECO:0000256" key="4">
    <source>
        <dbReference type="ARBA" id="ARBA00004653"/>
    </source>
</evidence>
<evidence type="ECO:0000256" key="7">
    <source>
        <dbReference type="ARBA" id="ARBA00022448"/>
    </source>
</evidence>
<name>A0A9W7XQ69_9FUNG</name>
<evidence type="ECO:0000256" key="17">
    <source>
        <dbReference type="ARBA" id="ARBA00024631"/>
    </source>
</evidence>
<dbReference type="InterPro" id="IPR007241">
    <property type="entry name" value="Autophagy-rel_prot_9"/>
</dbReference>
<comment type="subcellular location">
    <subcellularLocation>
        <location evidence="1">Cytoplasmic vesicle membrane</location>
        <topology evidence="1">Multi-pass membrane protein</topology>
    </subcellularLocation>
    <subcellularLocation>
        <location evidence="2">Endoplasmic reticulum membrane</location>
        <topology evidence="2">Multi-pass membrane protein</topology>
    </subcellularLocation>
    <subcellularLocation>
        <location evidence="4">Golgi apparatus membrane</location>
        <topology evidence="4">Multi-pass membrane protein</topology>
    </subcellularLocation>
    <subcellularLocation>
        <location evidence="3 18">Preautophagosomal structure membrane</location>
        <topology evidence="3 18">Multi-pass membrane protein</topology>
    </subcellularLocation>
</comment>
<evidence type="ECO:0000256" key="18">
    <source>
        <dbReference type="RuleBase" id="RU364027"/>
    </source>
</evidence>
<evidence type="ECO:0000256" key="12">
    <source>
        <dbReference type="ARBA" id="ARBA00023055"/>
    </source>
</evidence>
<feature type="compositionally biased region" description="Polar residues" evidence="19">
    <location>
        <begin position="141"/>
        <end position="154"/>
    </location>
</feature>
<feature type="compositionally biased region" description="Low complexity" evidence="19">
    <location>
        <begin position="65"/>
        <end position="86"/>
    </location>
</feature>
<feature type="transmembrane region" description="Helical" evidence="18">
    <location>
        <begin position="583"/>
        <end position="605"/>
    </location>
</feature>
<dbReference type="GO" id="GO:0000422">
    <property type="term" value="P:autophagy of mitochondrion"/>
    <property type="evidence" value="ECO:0007669"/>
    <property type="project" value="TreeGrafter"/>
</dbReference>
<comment type="caution">
    <text evidence="20">The sequence shown here is derived from an EMBL/GenBank/DDBJ whole genome shotgun (WGS) entry which is preliminary data.</text>
</comment>
<evidence type="ECO:0000256" key="3">
    <source>
        <dbReference type="ARBA" id="ARBA00004511"/>
    </source>
</evidence>